<organism evidence="1">
    <name type="scientific">uncultured Gemmatimonadota bacterium</name>
    <dbReference type="NCBI Taxonomy" id="203437"/>
    <lineage>
        <taxon>Bacteria</taxon>
        <taxon>Pseudomonadati</taxon>
        <taxon>Gemmatimonadota</taxon>
        <taxon>environmental samples</taxon>
    </lineage>
</organism>
<protein>
    <submittedName>
        <fullName evidence="1">Uncharacterized protein</fullName>
    </submittedName>
</protein>
<name>A0A6J4KRW3_9BACT</name>
<proteinExistence type="predicted"/>
<reference evidence="1" key="1">
    <citation type="submission" date="2020-02" db="EMBL/GenBank/DDBJ databases">
        <authorList>
            <person name="Meier V. D."/>
        </authorList>
    </citation>
    <scope>NUCLEOTIDE SEQUENCE</scope>
    <source>
        <strain evidence="1">AVDCRST_MAG68</strain>
    </source>
</reference>
<sequence length="108" mass="11097">MDSLDRTVMKIGTLALVICAVGLLGVENPRVGKSGPAPLHLTLRRPPPCVPAGAPAPVAALRGDPDRIVPVPSPCAEPVSGEDAAAALRRLRADLARIQVLREAAAGK</sequence>
<gene>
    <name evidence="1" type="ORF">AVDCRST_MAG68-1535</name>
</gene>
<accession>A0A6J4KRW3</accession>
<evidence type="ECO:0000313" key="1">
    <source>
        <dbReference type="EMBL" id="CAA9313779.1"/>
    </source>
</evidence>
<dbReference type="EMBL" id="CADCTW010000080">
    <property type="protein sequence ID" value="CAA9313779.1"/>
    <property type="molecule type" value="Genomic_DNA"/>
</dbReference>
<dbReference type="AlphaFoldDB" id="A0A6J4KRW3"/>